<dbReference type="Gene3D" id="1.10.10.10">
    <property type="entry name" value="Winged helix-like DNA-binding domain superfamily/Winged helix DNA-binding domain"/>
    <property type="match status" value="1"/>
</dbReference>
<dbReference type="InterPro" id="IPR023187">
    <property type="entry name" value="Tscrpt_reg_MarR-type_CS"/>
</dbReference>
<accession>A0A831XGX6</accession>
<dbReference type="PANTHER" id="PTHR33164">
    <property type="entry name" value="TRANSCRIPTIONAL REGULATOR, MARR FAMILY"/>
    <property type="match status" value="1"/>
</dbReference>
<keyword evidence="1" id="KW-0805">Transcription regulation</keyword>
<feature type="domain" description="HTH marR-type" evidence="4">
    <location>
        <begin position="5"/>
        <end position="140"/>
    </location>
</feature>
<keyword evidence="2" id="KW-0238">DNA-binding</keyword>
<dbReference type="SMART" id="SM00347">
    <property type="entry name" value="HTH_MARR"/>
    <property type="match status" value="1"/>
</dbReference>
<gene>
    <name evidence="5" type="ORF">ENP09_00050</name>
</gene>
<dbReference type="GO" id="GO:0003677">
    <property type="term" value="F:DNA binding"/>
    <property type="evidence" value="ECO:0007669"/>
    <property type="project" value="UniProtKB-KW"/>
</dbReference>
<dbReference type="InterPro" id="IPR039422">
    <property type="entry name" value="MarR/SlyA-like"/>
</dbReference>
<evidence type="ECO:0000259" key="4">
    <source>
        <dbReference type="PROSITE" id="PS50995"/>
    </source>
</evidence>
<organism evidence="5">
    <name type="scientific">Thermus islandicus</name>
    <dbReference type="NCBI Taxonomy" id="540988"/>
    <lineage>
        <taxon>Bacteria</taxon>
        <taxon>Thermotogati</taxon>
        <taxon>Deinococcota</taxon>
        <taxon>Deinococci</taxon>
        <taxon>Thermales</taxon>
        <taxon>Thermaceae</taxon>
        <taxon>Thermus</taxon>
    </lineage>
</organism>
<evidence type="ECO:0000256" key="2">
    <source>
        <dbReference type="ARBA" id="ARBA00023125"/>
    </source>
</evidence>
<dbReference type="Pfam" id="PF12802">
    <property type="entry name" value="MarR_2"/>
    <property type="match status" value="1"/>
</dbReference>
<dbReference type="InterPro" id="IPR000835">
    <property type="entry name" value="HTH_MarR-typ"/>
</dbReference>
<proteinExistence type="predicted"/>
<evidence type="ECO:0000256" key="1">
    <source>
        <dbReference type="ARBA" id="ARBA00023015"/>
    </source>
</evidence>
<dbReference type="SUPFAM" id="SSF46785">
    <property type="entry name" value="Winged helix' DNA-binding domain"/>
    <property type="match status" value="1"/>
</dbReference>
<dbReference type="PROSITE" id="PS01117">
    <property type="entry name" value="HTH_MARR_1"/>
    <property type="match status" value="1"/>
</dbReference>
<dbReference type="InterPro" id="IPR036388">
    <property type="entry name" value="WH-like_DNA-bd_sf"/>
</dbReference>
<dbReference type="InterPro" id="IPR036390">
    <property type="entry name" value="WH_DNA-bd_sf"/>
</dbReference>
<evidence type="ECO:0000256" key="3">
    <source>
        <dbReference type="ARBA" id="ARBA00023163"/>
    </source>
</evidence>
<reference evidence="5" key="1">
    <citation type="journal article" date="2020" name="mSystems">
        <title>Genome- and Community-Level Interaction Insights into Carbon Utilization and Element Cycling Functions of Hydrothermarchaeota in Hydrothermal Sediment.</title>
        <authorList>
            <person name="Zhou Z."/>
            <person name="Liu Y."/>
            <person name="Xu W."/>
            <person name="Pan J."/>
            <person name="Luo Z.H."/>
            <person name="Li M."/>
        </authorList>
    </citation>
    <scope>NUCLEOTIDE SEQUENCE [LARGE SCALE GENOMIC DNA]</scope>
    <source>
        <strain evidence="5">SpSt-189</strain>
    </source>
</reference>
<protein>
    <submittedName>
        <fullName evidence="5">MarR family transcriptional regulator</fullName>
    </submittedName>
</protein>
<dbReference type="PRINTS" id="PR00598">
    <property type="entry name" value="HTHMARR"/>
</dbReference>
<keyword evidence="3" id="KW-0804">Transcription</keyword>
<dbReference type="PANTHER" id="PTHR33164:SF43">
    <property type="entry name" value="HTH-TYPE TRANSCRIPTIONAL REPRESSOR YETL"/>
    <property type="match status" value="1"/>
</dbReference>
<dbReference type="PROSITE" id="PS50995">
    <property type="entry name" value="HTH_MARR_2"/>
    <property type="match status" value="1"/>
</dbReference>
<dbReference type="GO" id="GO:0003700">
    <property type="term" value="F:DNA-binding transcription factor activity"/>
    <property type="evidence" value="ECO:0007669"/>
    <property type="project" value="InterPro"/>
</dbReference>
<evidence type="ECO:0000313" key="5">
    <source>
        <dbReference type="EMBL" id="HEO41303.1"/>
    </source>
</evidence>
<dbReference type="AlphaFoldDB" id="A0A831XGX6"/>
<dbReference type="GO" id="GO:0006950">
    <property type="term" value="P:response to stress"/>
    <property type="evidence" value="ECO:0007669"/>
    <property type="project" value="TreeGrafter"/>
</dbReference>
<dbReference type="EMBL" id="DSHZ01000002">
    <property type="protein sequence ID" value="HEO41303.1"/>
    <property type="molecule type" value="Genomic_DNA"/>
</dbReference>
<comment type="caution">
    <text evidence="5">The sequence shown here is derived from an EMBL/GenBank/DDBJ whole genome shotgun (WGS) entry which is preliminary data.</text>
</comment>
<sequence length="144" mass="15479">MNGPPAPAVKELAQLAYALMHALFQEAKEACAAEGLSLQQAHALALVAQGVGLPSALAACLEVRPSQVSHLLAALEGAGLLERAPDPKDRRRVHLRLTPQGAAAHERTAAAWLRVFARRLARLGPEELDTFLRLMRKLAEAERA</sequence>
<name>A0A831XGX6_9DEIN</name>